<feature type="transmembrane region" description="Helical" evidence="1">
    <location>
        <begin position="115"/>
        <end position="135"/>
    </location>
</feature>
<dbReference type="NCBIfam" id="NF041644">
    <property type="entry name" value="CBO0543_fam"/>
    <property type="match status" value="1"/>
</dbReference>
<reference evidence="2 3" key="1">
    <citation type="submission" date="2021-01" db="EMBL/GenBank/DDBJ databases">
        <title>Genomic Encyclopedia of Type Strains, Phase IV (KMG-IV): sequencing the most valuable type-strain genomes for metagenomic binning, comparative biology and taxonomic classification.</title>
        <authorList>
            <person name="Goeker M."/>
        </authorList>
    </citation>
    <scope>NUCLEOTIDE SEQUENCE [LARGE SCALE GENOMIC DNA]</scope>
    <source>
        <strain evidence="2 3">DSM 105482</strain>
    </source>
</reference>
<dbReference type="RefSeq" id="WP_420850654.1">
    <property type="nucleotide sequence ID" value="NZ_JAFBFI010000005.1"/>
</dbReference>
<keyword evidence="1" id="KW-0472">Membrane</keyword>
<dbReference type="Proteomes" id="UP000823486">
    <property type="component" value="Unassembled WGS sequence"/>
</dbReference>
<protein>
    <recommendedName>
        <fullName evidence="4">Permease</fullName>
    </recommendedName>
</protein>
<name>A0ABS2QI22_9BACI</name>
<feature type="transmembrane region" description="Helical" evidence="1">
    <location>
        <begin position="77"/>
        <end position="95"/>
    </location>
</feature>
<proteinExistence type="predicted"/>
<feature type="transmembrane region" description="Helical" evidence="1">
    <location>
        <begin position="147"/>
        <end position="167"/>
    </location>
</feature>
<comment type="caution">
    <text evidence="2">The sequence shown here is derived from an EMBL/GenBank/DDBJ whole genome shotgun (WGS) entry which is preliminary data.</text>
</comment>
<keyword evidence="1" id="KW-1133">Transmembrane helix</keyword>
<evidence type="ECO:0000256" key="1">
    <source>
        <dbReference type="SAM" id="Phobius"/>
    </source>
</evidence>
<evidence type="ECO:0000313" key="2">
    <source>
        <dbReference type="EMBL" id="MBM7692168.1"/>
    </source>
</evidence>
<keyword evidence="1" id="KW-0812">Transmembrane</keyword>
<dbReference type="InterPro" id="IPR048147">
    <property type="entry name" value="CBO0543-like"/>
</dbReference>
<accession>A0ABS2QI22</accession>
<feature type="transmembrane region" description="Helical" evidence="1">
    <location>
        <begin position="52"/>
        <end position="70"/>
    </location>
</feature>
<keyword evidence="3" id="KW-1185">Reference proteome</keyword>
<feature type="transmembrane region" description="Helical" evidence="1">
    <location>
        <begin position="12"/>
        <end position="32"/>
    </location>
</feature>
<feature type="transmembrane region" description="Helical" evidence="1">
    <location>
        <begin position="173"/>
        <end position="191"/>
    </location>
</feature>
<dbReference type="EMBL" id="JAFBFI010000005">
    <property type="protein sequence ID" value="MBM7692168.1"/>
    <property type="molecule type" value="Genomic_DNA"/>
</dbReference>
<evidence type="ECO:0000313" key="3">
    <source>
        <dbReference type="Proteomes" id="UP000823486"/>
    </source>
</evidence>
<gene>
    <name evidence="2" type="ORF">JOC77_001595</name>
</gene>
<organism evidence="2 3">
    <name type="scientific">Peribacillus deserti</name>
    <dbReference type="NCBI Taxonomy" id="673318"/>
    <lineage>
        <taxon>Bacteria</taxon>
        <taxon>Bacillati</taxon>
        <taxon>Bacillota</taxon>
        <taxon>Bacilli</taxon>
        <taxon>Bacillales</taxon>
        <taxon>Bacillaceae</taxon>
        <taxon>Peribacillus</taxon>
    </lineage>
</organism>
<sequence>MYYLLKIRDRSNYGGILLVIYTSYIEVFDAAKNFRDLSYEHWISSELFTFDWWFLLIISIIPWVIWWKLFDKNRKTTIIMFGLFIALFSVTFEYIGEHIALWWGYKTRLFPVLTFIVPFDLTFLPVVFMLVYQFFNNWRSFLKGMLMLSFGGAFIFEPLLHWMDIYILYTWKYIYSMPIYFFMGLFFKWLVEKIN</sequence>
<evidence type="ECO:0008006" key="4">
    <source>
        <dbReference type="Google" id="ProtNLM"/>
    </source>
</evidence>